<evidence type="ECO:0000313" key="3">
    <source>
        <dbReference type="Proteomes" id="UP001162891"/>
    </source>
</evidence>
<dbReference type="Proteomes" id="UP001162891">
    <property type="component" value="Chromosome"/>
</dbReference>
<evidence type="ECO:0000256" key="1">
    <source>
        <dbReference type="SAM" id="Phobius"/>
    </source>
</evidence>
<keyword evidence="1" id="KW-1133">Transmembrane helix</keyword>
<keyword evidence="1" id="KW-0812">Transmembrane</keyword>
<gene>
    <name evidence="2" type="ORF">AMOR_13960</name>
</gene>
<reference evidence="3" key="1">
    <citation type="journal article" date="2022" name="Int. J. Syst. Evol. Microbiol.">
        <title>Anaeromyxobacter oryzae sp. nov., Anaeromyxobacter diazotrophicus sp. nov. and Anaeromyxobacter paludicola sp. nov., isolated from paddy soils.</title>
        <authorList>
            <person name="Itoh H."/>
            <person name="Xu Z."/>
            <person name="Mise K."/>
            <person name="Masuda Y."/>
            <person name="Ushijima N."/>
            <person name="Hayakawa C."/>
            <person name="Shiratori Y."/>
            <person name="Senoo K."/>
        </authorList>
    </citation>
    <scope>NUCLEOTIDE SEQUENCE [LARGE SCALE GENOMIC DNA]</scope>
    <source>
        <strain evidence="3">Red232</strain>
    </source>
</reference>
<accession>A0ABM7WSG5</accession>
<keyword evidence="3" id="KW-1185">Reference proteome</keyword>
<feature type="transmembrane region" description="Helical" evidence="1">
    <location>
        <begin position="178"/>
        <end position="200"/>
    </location>
</feature>
<name>A0ABM7WSG5_9BACT</name>
<evidence type="ECO:0000313" key="2">
    <source>
        <dbReference type="EMBL" id="BDG02400.1"/>
    </source>
</evidence>
<proteinExistence type="predicted"/>
<dbReference type="EMBL" id="AP025591">
    <property type="protein sequence ID" value="BDG02400.1"/>
    <property type="molecule type" value="Genomic_DNA"/>
</dbReference>
<feature type="transmembrane region" description="Helical" evidence="1">
    <location>
        <begin position="133"/>
        <end position="154"/>
    </location>
</feature>
<organism evidence="2 3">
    <name type="scientific">Anaeromyxobacter oryzae</name>
    <dbReference type="NCBI Taxonomy" id="2918170"/>
    <lineage>
        <taxon>Bacteria</taxon>
        <taxon>Pseudomonadati</taxon>
        <taxon>Myxococcota</taxon>
        <taxon>Myxococcia</taxon>
        <taxon>Myxococcales</taxon>
        <taxon>Cystobacterineae</taxon>
        <taxon>Anaeromyxobacteraceae</taxon>
        <taxon>Anaeromyxobacter</taxon>
    </lineage>
</organism>
<protein>
    <recommendedName>
        <fullName evidence="4">Permease</fullName>
    </recommendedName>
</protein>
<keyword evidence="1" id="KW-0472">Membrane</keyword>
<feature type="transmembrane region" description="Helical" evidence="1">
    <location>
        <begin position="58"/>
        <end position="81"/>
    </location>
</feature>
<sequence length="202" mass="21090">MRTGENGHVDWSLHRSLRARGFGWGALAGALLIGVYAGTLAVANSLEHLLDELVRLEFWMVPLVLGFSLQVGLFAYARGAARAGHSTAHARGVVASGGASTLSMVACCAHHLGDVLSVIGVAGAVTLLATYQTVFLLVGVLSNFVGLVYVLGLLRRHGLFPGRTSLLSLALRWPVDRALLPAIVLAAVVLIAALFAGWAASS</sequence>
<dbReference type="RefSeq" id="WP_248360032.1">
    <property type="nucleotide sequence ID" value="NZ_AP025591.1"/>
</dbReference>
<evidence type="ECO:0008006" key="4">
    <source>
        <dbReference type="Google" id="ProtNLM"/>
    </source>
</evidence>
<feature type="transmembrane region" description="Helical" evidence="1">
    <location>
        <begin position="21"/>
        <end position="46"/>
    </location>
</feature>
<feature type="transmembrane region" description="Helical" evidence="1">
    <location>
        <begin position="93"/>
        <end position="113"/>
    </location>
</feature>